<organism evidence="1 2">
    <name type="scientific">Tanacetum coccineum</name>
    <dbReference type="NCBI Taxonomy" id="301880"/>
    <lineage>
        <taxon>Eukaryota</taxon>
        <taxon>Viridiplantae</taxon>
        <taxon>Streptophyta</taxon>
        <taxon>Embryophyta</taxon>
        <taxon>Tracheophyta</taxon>
        <taxon>Spermatophyta</taxon>
        <taxon>Magnoliopsida</taxon>
        <taxon>eudicotyledons</taxon>
        <taxon>Gunneridae</taxon>
        <taxon>Pentapetalae</taxon>
        <taxon>asterids</taxon>
        <taxon>campanulids</taxon>
        <taxon>Asterales</taxon>
        <taxon>Asteraceae</taxon>
        <taxon>Asteroideae</taxon>
        <taxon>Anthemideae</taxon>
        <taxon>Anthemidinae</taxon>
        <taxon>Tanacetum</taxon>
    </lineage>
</organism>
<protein>
    <submittedName>
        <fullName evidence="1">Phospholipase-like protein</fullName>
    </submittedName>
</protein>
<reference evidence="1" key="2">
    <citation type="submission" date="2022-01" db="EMBL/GenBank/DDBJ databases">
        <authorList>
            <person name="Yamashiro T."/>
            <person name="Shiraishi A."/>
            <person name="Satake H."/>
            <person name="Nakayama K."/>
        </authorList>
    </citation>
    <scope>NUCLEOTIDE SEQUENCE</scope>
</reference>
<keyword evidence="2" id="KW-1185">Reference proteome</keyword>
<dbReference type="SUPFAM" id="SSF54001">
    <property type="entry name" value="Cysteine proteinases"/>
    <property type="match status" value="1"/>
</dbReference>
<dbReference type="Gene3D" id="3.40.395.10">
    <property type="entry name" value="Adenoviral Proteinase, Chain A"/>
    <property type="match status" value="1"/>
</dbReference>
<name>A0ABQ5GUR7_9ASTR</name>
<evidence type="ECO:0000313" key="1">
    <source>
        <dbReference type="EMBL" id="GJT78732.1"/>
    </source>
</evidence>
<comment type="caution">
    <text evidence="1">The sequence shown here is derived from an EMBL/GenBank/DDBJ whole genome shotgun (WGS) entry which is preliminary data.</text>
</comment>
<dbReference type="InterPro" id="IPR038765">
    <property type="entry name" value="Papain-like_cys_pep_sf"/>
</dbReference>
<evidence type="ECO:0000313" key="2">
    <source>
        <dbReference type="Proteomes" id="UP001151760"/>
    </source>
</evidence>
<reference evidence="1" key="1">
    <citation type="journal article" date="2022" name="Int. J. Mol. Sci.">
        <title>Draft Genome of Tanacetum Coccineum: Genomic Comparison of Closely Related Tanacetum-Family Plants.</title>
        <authorList>
            <person name="Yamashiro T."/>
            <person name="Shiraishi A."/>
            <person name="Nakayama K."/>
            <person name="Satake H."/>
        </authorList>
    </citation>
    <scope>NUCLEOTIDE SEQUENCE</scope>
</reference>
<sequence length="364" mass="41869">MFPTPASHSFFEGAQETPSYDQHMSSWYPSSHPATSKIMTPRPQQGFFQWSSLYQATVYPRGKCGSSHNHDVGGVIPSPYTNFLNTTVAPKKRSDKSKNMARNAKVPAFVLGNAVVDDNLVDDEVMITGARATDEYIWYTNVDPNNVKREQYEECMTFNSSTNPIMFFYYHIKGYRVMELFSREPVPDLYMGGYYKVDDAHNACWLSDDQINCWMELVIRNRPYVARFRMEKARIASKHLGSQMFVIEMNEHIKGTLDGSTRPYPSWDDVDWVYMPINARGNHWNTIVLLLHLIRRRREEERINHLKQDQGVKVEEVVVGEGVVVTSSSLEMLTNSCLGGIMVNLIFLKRFKEEALVEFMVEIG</sequence>
<gene>
    <name evidence="1" type="ORF">Tco_1045457</name>
</gene>
<dbReference type="Proteomes" id="UP001151760">
    <property type="component" value="Unassembled WGS sequence"/>
</dbReference>
<accession>A0ABQ5GUR7</accession>
<proteinExistence type="predicted"/>
<dbReference type="EMBL" id="BQNB010018829">
    <property type="protein sequence ID" value="GJT78732.1"/>
    <property type="molecule type" value="Genomic_DNA"/>
</dbReference>